<evidence type="ECO:0000313" key="1">
    <source>
        <dbReference type="EMBL" id="GAA5094147.1"/>
    </source>
</evidence>
<evidence type="ECO:0000313" key="2">
    <source>
        <dbReference type="Proteomes" id="UP001500631"/>
    </source>
</evidence>
<proteinExistence type="predicted"/>
<keyword evidence="2" id="KW-1185">Reference proteome</keyword>
<name>A0ABP9MCH5_9GAMM</name>
<dbReference type="RefSeq" id="WP_077925905.1">
    <property type="nucleotide sequence ID" value="NZ_BAABKE010000001.1"/>
</dbReference>
<protein>
    <submittedName>
        <fullName evidence="1">Uncharacterized protein</fullName>
    </submittedName>
</protein>
<reference evidence="2" key="1">
    <citation type="journal article" date="2019" name="Int. J. Syst. Evol. Microbiol.">
        <title>The Global Catalogue of Microorganisms (GCM) 10K type strain sequencing project: providing services to taxonomists for standard genome sequencing and annotation.</title>
        <authorList>
            <consortium name="The Broad Institute Genomics Platform"/>
            <consortium name="The Broad Institute Genome Sequencing Center for Infectious Disease"/>
            <person name="Wu L."/>
            <person name="Ma J."/>
        </authorList>
    </citation>
    <scope>NUCLEOTIDE SEQUENCE [LARGE SCALE GENOMIC DNA]</scope>
    <source>
        <strain evidence="2">JCM 18424</strain>
    </source>
</reference>
<dbReference type="Proteomes" id="UP001500631">
    <property type="component" value="Unassembled WGS sequence"/>
</dbReference>
<gene>
    <name evidence="1" type="ORF">GCM10023338_02020</name>
</gene>
<comment type="caution">
    <text evidence="1">The sequence shown here is derived from an EMBL/GenBank/DDBJ whole genome shotgun (WGS) entry which is preliminary data.</text>
</comment>
<accession>A0ABP9MCH5</accession>
<dbReference type="EMBL" id="BAABKE010000001">
    <property type="protein sequence ID" value="GAA5094147.1"/>
    <property type="molecule type" value="Genomic_DNA"/>
</dbReference>
<organism evidence="1 2">
    <name type="scientific">Wohlfahrtiimonas larvae</name>
    <dbReference type="NCBI Taxonomy" id="1157986"/>
    <lineage>
        <taxon>Bacteria</taxon>
        <taxon>Pseudomonadati</taxon>
        <taxon>Pseudomonadota</taxon>
        <taxon>Gammaproteobacteria</taxon>
        <taxon>Cardiobacteriales</taxon>
        <taxon>Ignatzschineriaceae</taxon>
        <taxon>Wohlfahrtiimonas</taxon>
    </lineage>
</organism>
<sequence>MSYSAKELLEQRQIKVNPKRIDEVESRWKAIVEMRKNIQTTKLADADICLVNTAGKDHI</sequence>